<dbReference type="Proteomes" id="UP000656881">
    <property type="component" value="Unassembled WGS sequence"/>
</dbReference>
<dbReference type="SUPFAM" id="SSF52540">
    <property type="entry name" value="P-loop containing nucleoside triphosphate hydrolases"/>
    <property type="match status" value="1"/>
</dbReference>
<evidence type="ECO:0000256" key="1">
    <source>
        <dbReference type="SAM" id="MobiDB-lite"/>
    </source>
</evidence>
<dbReference type="Pfam" id="PF12846">
    <property type="entry name" value="AAA_10"/>
    <property type="match status" value="1"/>
</dbReference>
<sequence length="883" mass="94547">MKLAIRHIVDNIVWTNAGTVWAIWAVPTQGSRYMAERSREELQHRITSLVRSLPGAARLYGLCARTDPGEVVRHTIAGINHHSRPHWAEIAGAQLRLLAGEDLAHPVEMHRRTLWLAVPLEVGGARAELSAAVASAWGELSTMLGLPPAPVPAHEVDEHQQRARQVTAELGGGLELVPARPAEIVWMHQHALARGLDEPLLAESERSSLRGSRLVSGVLRAPSHADLGQVRLLEGGQDESALGSGAAKKPARPRGRRGKGRAGHQVGRRWLQVESEAGTSYQALLALAEMPRRFSAASGDFLAQMDRMPFGVDWVVDLKLVPTEKVVEEVRKKKRDLVDQAEQYSAQRATGLPEDIHDAAEDLGDLGARASRTSVEVEVQSVTVMTVWADTPAECDRRAGALQARLKGANYRLVRPVGGQEELFTLTLPATATPPATRQYVQHQLGEDWAMHGAITGHAFGDPTGVMVGFSQDVGTVTPTLLDIANAPRANASASFGVAGDLGGGKSVLLKLIASAIVDRGGRAIAIDRTKRREWATFAAAAAAGRSQVVDAAKAELSIDPLRVFADPDVGARYALSYLTVQLGVGPMTEHGALLKAAVKQAAAAAVPCMAEVVVALEEIAVGEGPRALRAASLVEWLQVAADEPLAASIFDPELPPLDLSSDVSSDFVVITTTGLTLPPREAVTNPELMRNQPLEALIGRAVLYLIAAIARETAFTDPRFTLIPLDEAYWLTSSAEGQALVDEVVFDGRKHGAGVGLGCHDVRELGTSTGRGLLAYRFLSRTADPELAARGLEWLGLPGDDEDLLSMVTTNLSPFGKTERAGEFLGRDPRMQIGRFKALVPSVDRLLEAIFTTPEDASPPDQARPDSPFSDLSALTTVGSPR</sequence>
<dbReference type="RefSeq" id="WP_189177594.1">
    <property type="nucleotide sequence ID" value="NZ_BMNG01000026.1"/>
</dbReference>
<feature type="region of interest" description="Disordered" evidence="1">
    <location>
        <begin position="853"/>
        <end position="883"/>
    </location>
</feature>
<evidence type="ECO:0000313" key="2">
    <source>
        <dbReference type="EMBL" id="GGO59082.1"/>
    </source>
</evidence>
<dbReference type="Gene3D" id="3.40.50.300">
    <property type="entry name" value="P-loop containing nucleotide triphosphate hydrolases"/>
    <property type="match status" value="1"/>
</dbReference>
<name>A0ABQ2MUX3_9ACTN</name>
<dbReference type="PIRSF" id="PIRSF015040">
    <property type="entry name" value="ATPase_SAG2001_prd"/>
    <property type="match status" value="1"/>
</dbReference>
<proteinExistence type="predicted"/>
<dbReference type="EMBL" id="BMNG01000026">
    <property type="protein sequence ID" value="GGO59082.1"/>
    <property type="molecule type" value="Genomic_DNA"/>
</dbReference>
<gene>
    <name evidence="2" type="ORF">GCM10012286_79870</name>
</gene>
<dbReference type="InterPro" id="IPR027417">
    <property type="entry name" value="P-loop_NTPase"/>
</dbReference>
<feature type="compositionally biased region" description="Basic residues" evidence="1">
    <location>
        <begin position="249"/>
        <end position="262"/>
    </location>
</feature>
<feature type="region of interest" description="Disordered" evidence="1">
    <location>
        <begin position="238"/>
        <end position="267"/>
    </location>
</feature>
<dbReference type="InterPro" id="IPR016628">
    <property type="entry name" value="ATPase_SAG2001_prd"/>
</dbReference>
<organism evidence="2 3">
    <name type="scientific">Streptomyces lasiicapitis</name>
    <dbReference type="NCBI Taxonomy" id="1923961"/>
    <lineage>
        <taxon>Bacteria</taxon>
        <taxon>Bacillati</taxon>
        <taxon>Actinomycetota</taxon>
        <taxon>Actinomycetes</taxon>
        <taxon>Kitasatosporales</taxon>
        <taxon>Streptomycetaceae</taxon>
        <taxon>Streptomyces</taxon>
    </lineage>
</organism>
<accession>A0ABQ2MUX3</accession>
<reference evidence="3" key="1">
    <citation type="journal article" date="2019" name="Int. J. Syst. Evol. Microbiol.">
        <title>The Global Catalogue of Microorganisms (GCM) 10K type strain sequencing project: providing services to taxonomists for standard genome sequencing and annotation.</title>
        <authorList>
            <consortium name="The Broad Institute Genomics Platform"/>
            <consortium name="The Broad Institute Genome Sequencing Center for Infectious Disease"/>
            <person name="Wu L."/>
            <person name="Ma J."/>
        </authorList>
    </citation>
    <scope>NUCLEOTIDE SEQUENCE [LARGE SCALE GENOMIC DNA]</scope>
    <source>
        <strain evidence="3">CGMCC 4.7349</strain>
    </source>
</reference>
<keyword evidence="3" id="KW-1185">Reference proteome</keyword>
<comment type="caution">
    <text evidence="2">The sequence shown here is derived from an EMBL/GenBank/DDBJ whole genome shotgun (WGS) entry which is preliminary data.</text>
</comment>
<evidence type="ECO:0000313" key="3">
    <source>
        <dbReference type="Proteomes" id="UP000656881"/>
    </source>
</evidence>
<protein>
    <submittedName>
        <fullName evidence="2">ATP/GTP-binding protein</fullName>
    </submittedName>
</protein>
<feature type="compositionally biased region" description="Polar residues" evidence="1">
    <location>
        <begin position="874"/>
        <end position="883"/>
    </location>
</feature>